<dbReference type="STRING" id="408015.SXIM_24190"/>
<evidence type="ECO:0000256" key="1">
    <source>
        <dbReference type="ARBA" id="ARBA00022527"/>
    </source>
</evidence>
<evidence type="ECO:0000256" key="2">
    <source>
        <dbReference type="SAM" id="MobiDB-lite"/>
    </source>
</evidence>
<dbReference type="KEGG" id="sxi:SXIM_24190"/>
<accession>A0A0F7FVC8</accession>
<dbReference type="PANTHER" id="PTHR35526:SF3">
    <property type="entry name" value="ANTI-SIGMA-F FACTOR RSBW"/>
    <property type="match status" value="1"/>
</dbReference>
<reference evidence="4" key="1">
    <citation type="submission" date="2019-08" db="EMBL/GenBank/DDBJ databases">
        <title>Complete genome sequence of a mangrove-derived Streptomyces xiamenensis.</title>
        <authorList>
            <person name="Xu J."/>
        </authorList>
    </citation>
    <scope>NUCLEOTIDE SEQUENCE</scope>
    <source>
        <strain evidence="4">318</strain>
    </source>
</reference>
<organism evidence="4 5">
    <name type="scientific">Streptomyces xiamenensis</name>
    <dbReference type="NCBI Taxonomy" id="408015"/>
    <lineage>
        <taxon>Bacteria</taxon>
        <taxon>Bacillati</taxon>
        <taxon>Actinomycetota</taxon>
        <taxon>Actinomycetes</taxon>
        <taxon>Kitasatosporales</taxon>
        <taxon>Streptomycetaceae</taxon>
        <taxon>Streptomyces</taxon>
    </lineage>
</organism>
<evidence type="ECO:0000313" key="4">
    <source>
        <dbReference type="EMBL" id="AKG43803.1"/>
    </source>
</evidence>
<evidence type="ECO:0000259" key="3">
    <source>
        <dbReference type="Pfam" id="PF13581"/>
    </source>
</evidence>
<proteinExistence type="predicted"/>
<dbReference type="Gene3D" id="3.30.565.10">
    <property type="entry name" value="Histidine kinase-like ATPase, C-terminal domain"/>
    <property type="match status" value="1"/>
</dbReference>
<feature type="compositionally biased region" description="Pro residues" evidence="2">
    <location>
        <begin position="113"/>
        <end position="123"/>
    </location>
</feature>
<protein>
    <submittedName>
        <fullName evidence="4">ATPase/histidine kinase/DNA gyrase B/HSP90 domain protein</fullName>
    </submittedName>
</protein>
<dbReference type="GO" id="GO:0004674">
    <property type="term" value="F:protein serine/threonine kinase activity"/>
    <property type="evidence" value="ECO:0007669"/>
    <property type="project" value="UniProtKB-KW"/>
</dbReference>
<dbReference type="Pfam" id="PF13581">
    <property type="entry name" value="HATPase_c_2"/>
    <property type="match status" value="1"/>
</dbReference>
<dbReference type="RefSeq" id="WP_078846895.1">
    <property type="nucleotide sequence ID" value="NZ_CP009922.3"/>
</dbReference>
<dbReference type="PANTHER" id="PTHR35526">
    <property type="entry name" value="ANTI-SIGMA-F FACTOR RSBW-RELATED"/>
    <property type="match status" value="1"/>
</dbReference>
<dbReference type="AlphaFoldDB" id="A0A0F7FVC8"/>
<keyword evidence="5" id="KW-1185">Reference proteome</keyword>
<dbReference type="InterPro" id="IPR003594">
    <property type="entry name" value="HATPase_dom"/>
</dbReference>
<dbReference type="InterPro" id="IPR036890">
    <property type="entry name" value="HATPase_C_sf"/>
</dbReference>
<dbReference type="HOGENOM" id="CLU_090336_14_0_11"/>
<keyword evidence="1" id="KW-0723">Serine/threonine-protein kinase</keyword>
<dbReference type="Proteomes" id="UP000034034">
    <property type="component" value="Chromosome"/>
</dbReference>
<feature type="region of interest" description="Disordered" evidence="2">
    <location>
        <begin position="106"/>
        <end position="128"/>
    </location>
</feature>
<keyword evidence="4" id="KW-0418">Kinase</keyword>
<dbReference type="PATRIC" id="fig|408015.6.peg.2457"/>
<dbReference type="EMBL" id="CP009922">
    <property type="protein sequence ID" value="AKG43803.1"/>
    <property type="molecule type" value="Genomic_DNA"/>
</dbReference>
<sequence>MSPEPQQPTVPTQNATCAGIPRLAPIPFAEPWRYELHFPRDPRAPRIARLTLRTVLHAHGLTELTDRAELLTSELACNAVCHTGGAASVQLHWRHPVLRVSVWDTSPALPDTPGTPRPAPPPDSHNGRGLLLLDALADHWGGCALEDGPWGPGGKTVWFELRLTPPGPAALAA</sequence>
<keyword evidence="4" id="KW-0808">Transferase</keyword>
<evidence type="ECO:0000313" key="5">
    <source>
        <dbReference type="Proteomes" id="UP000034034"/>
    </source>
</evidence>
<dbReference type="InterPro" id="IPR050267">
    <property type="entry name" value="Anti-sigma-factor_SerPK"/>
</dbReference>
<feature type="domain" description="Histidine kinase/HSP90-like ATPase" evidence="3">
    <location>
        <begin position="38"/>
        <end position="157"/>
    </location>
</feature>
<name>A0A0F7FVC8_9ACTN</name>
<dbReference type="SUPFAM" id="SSF55874">
    <property type="entry name" value="ATPase domain of HSP90 chaperone/DNA topoisomerase II/histidine kinase"/>
    <property type="match status" value="1"/>
</dbReference>
<gene>
    <name evidence="4" type="ORF">SXIM_24190</name>
</gene>